<dbReference type="STRING" id="1034346.GCA_000313565_01346"/>
<keyword evidence="3" id="KW-1185">Reference proteome</keyword>
<dbReference type="EMBL" id="QJKH01000010">
    <property type="protein sequence ID" value="PXX77518.1"/>
    <property type="molecule type" value="Genomic_DNA"/>
</dbReference>
<organism evidence="2 3">
    <name type="scientific">Dielma fastidiosa</name>
    <dbReference type="NCBI Taxonomy" id="1034346"/>
    <lineage>
        <taxon>Bacteria</taxon>
        <taxon>Bacillati</taxon>
        <taxon>Bacillota</taxon>
        <taxon>Erysipelotrichia</taxon>
        <taxon>Erysipelotrichales</taxon>
        <taxon>Erysipelotrichaceae</taxon>
        <taxon>Dielma</taxon>
    </lineage>
</organism>
<dbReference type="OrthoDB" id="1633470at2"/>
<sequence>MKTSFQIFIKLCALVLFFACTPFLEGIKTTVNEQTLAKHLVYTNLDIEPVDLQDSLNVISVPKTEDALKTENVPIEETEPPLPDEVPAEPIEEKENPPVIDTIQPQPIKDKSIYIYNTHQQEAYIGELTVYNAAQVLADKLRTLGYTVIVEDGDFVKYGQENEMDYNMSYQISRKFITDAIMNNGGFDLIIDFHRDSVPRESTYITVNGIDYAKMMCVIGGLTDNSYEITKTASTLYDSCNALVGGIMKNTMTREAYYNQDMSDKMLLIEVGSDNNTFDEVKNSVDILALGIAQILG</sequence>
<comment type="caution">
    <text evidence="2">The sequence shown here is derived from an EMBL/GenBank/DDBJ whole genome shotgun (WGS) entry which is preliminary data.</text>
</comment>
<dbReference type="InterPro" id="IPR010897">
    <property type="entry name" value="Spore_II_P"/>
</dbReference>
<name>A0A318KLH1_9FIRM</name>
<evidence type="ECO:0000256" key="1">
    <source>
        <dbReference type="SAM" id="SignalP"/>
    </source>
</evidence>
<proteinExistence type="predicted"/>
<feature type="chain" id="PRO_5038860823" evidence="1">
    <location>
        <begin position="26"/>
        <end position="297"/>
    </location>
</feature>
<accession>A0A318KLH1</accession>
<dbReference type="Proteomes" id="UP000247612">
    <property type="component" value="Unassembled WGS sequence"/>
</dbReference>
<evidence type="ECO:0000313" key="2">
    <source>
        <dbReference type="EMBL" id="PXX77518.1"/>
    </source>
</evidence>
<protein>
    <submittedName>
        <fullName evidence="2">Stage II sporulation protein P</fullName>
    </submittedName>
</protein>
<gene>
    <name evidence="2" type="ORF">DES51_11067</name>
</gene>
<dbReference type="RefSeq" id="WP_022937653.1">
    <property type="nucleotide sequence ID" value="NZ_CABKRQ010000003.1"/>
</dbReference>
<dbReference type="Pfam" id="PF07454">
    <property type="entry name" value="SpoIIP"/>
    <property type="match status" value="1"/>
</dbReference>
<keyword evidence="1" id="KW-0732">Signal</keyword>
<dbReference type="AlphaFoldDB" id="A0A318KLH1"/>
<evidence type="ECO:0000313" key="3">
    <source>
        <dbReference type="Proteomes" id="UP000247612"/>
    </source>
</evidence>
<reference evidence="2 3" key="1">
    <citation type="submission" date="2018-05" db="EMBL/GenBank/DDBJ databases">
        <title>Genomic Encyclopedia of Type Strains, Phase IV (KMG-IV): sequencing the most valuable type-strain genomes for metagenomic binning, comparative biology and taxonomic classification.</title>
        <authorList>
            <person name="Goeker M."/>
        </authorList>
    </citation>
    <scope>NUCLEOTIDE SEQUENCE [LARGE SCALE GENOMIC DNA]</scope>
    <source>
        <strain evidence="2 3">JC118</strain>
    </source>
</reference>
<feature type="signal peptide" evidence="1">
    <location>
        <begin position="1"/>
        <end position="25"/>
    </location>
</feature>
<dbReference type="NCBIfam" id="TIGR02867">
    <property type="entry name" value="spore_II_P"/>
    <property type="match status" value="1"/>
</dbReference>